<dbReference type="KEGG" id="hoh:Hoch_6861"/>
<keyword evidence="1" id="KW-0676">Redox-active center</keyword>
<keyword evidence="4" id="KW-1185">Reference proteome</keyword>
<dbReference type="SUPFAM" id="SSF52833">
    <property type="entry name" value="Thioredoxin-like"/>
    <property type="match status" value="1"/>
</dbReference>
<dbReference type="InterPro" id="IPR000866">
    <property type="entry name" value="AhpC/TSA"/>
</dbReference>
<evidence type="ECO:0000259" key="2">
    <source>
        <dbReference type="PROSITE" id="PS51352"/>
    </source>
</evidence>
<dbReference type="Proteomes" id="UP000001880">
    <property type="component" value="Chromosome"/>
</dbReference>
<dbReference type="EMBL" id="CP001804">
    <property type="protein sequence ID" value="ACY19325.1"/>
    <property type="molecule type" value="Genomic_DNA"/>
</dbReference>
<dbReference type="PROSITE" id="PS00194">
    <property type="entry name" value="THIOREDOXIN_1"/>
    <property type="match status" value="1"/>
</dbReference>
<evidence type="ECO:0000313" key="4">
    <source>
        <dbReference type="Proteomes" id="UP000001880"/>
    </source>
</evidence>
<feature type="domain" description="Thioredoxin" evidence="2">
    <location>
        <begin position="30"/>
        <end position="186"/>
    </location>
</feature>
<dbReference type="STRING" id="502025.Hoch_6861"/>
<accession>D0LUK2</accession>
<evidence type="ECO:0000256" key="1">
    <source>
        <dbReference type="ARBA" id="ARBA00023284"/>
    </source>
</evidence>
<dbReference type="PANTHER" id="PTHR42852">
    <property type="entry name" value="THIOL:DISULFIDE INTERCHANGE PROTEIN DSBE"/>
    <property type="match status" value="1"/>
</dbReference>
<proteinExistence type="predicted"/>
<sequence length="191" mass="20203">MKNVALFGAVGLSAVALFVILSSSVSSDGGKVKLGVPSAEACTSTEPTKCLPHIDYLDKAGTAWTHDALAGKVVMVNFWATWCAPCKAEIPALTAAYEHHGDEGFVLLGVMMDSDTVDDEALAAFNKATGLDYPVVPIDADIWTAFDAPDALPTTFIYDRAGTLRLHHRGPLSEPDLEAVLAELMAESAPQ</sequence>
<protein>
    <submittedName>
        <fullName evidence="3">Alkyl hydroperoxide reductase/ Thiol specific antioxidant/ Mal allergen</fullName>
    </submittedName>
</protein>
<organism evidence="3 4">
    <name type="scientific">Haliangium ochraceum (strain DSM 14365 / JCM 11303 / SMP-2)</name>
    <dbReference type="NCBI Taxonomy" id="502025"/>
    <lineage>
        <taxon>Bacteria</taxon>
        <taxon>Pseudomonadati</taxon>
        <taxon>Myxococcota</taxon>
        <taxon>Polyangia</taxon>
        <taxon>Haliangiales</taxon>
        <taxon>Kofleriaceae</taxon>
        <taxon>Haliangium</taxon>
    </lineage>
</organism>
<dbReference type="eggNOG" id="COG0526">
    <property type="taxonomic scope" value="Bacteria"/>
</dbReference>
<evidence type="ECO:0000313" key="3">
    <source>
        <dbReference type="EMBL" id="ACY19325.1"/>
    </source>
</evidence>
<dbReference type="InterPro" id="IPR036249">
    <property type="entry name" value="Thioredoxin-like_sf"/>
</dbReference>
<dbReference type="HOGENOM" id="CLU_042529_11_1_7"/>
<name>D0LUK2_HALO1</name>
<dbReference type="GO" id="GO:0016209">
    <property type="term" value="F:antioxidant activity"/>
    <property type="evidence" value="ECO:0007669"/>
    <property type="project" value="InterPro"/>
</dbReference>
<dbReference type="InterPro" id="IPR050553">
    <property type="entry name" value="Thioredoxin_ResA/DsbE_sf"/>
</dbReference>
<gene>
    <name evidence="3" type="ordered locus">Hoch_6861</name>
</gene>
<dbReference type="PANTHER" id="PTHR42852:SF17">
    <property type="entry name" value="THIOREDOXIN-LIKE PROTEIN HI_1115"/>
    <property type="match status" value="1"/>
</dbReference>
<reference evidence="3 4" key="1">
    <citation type="journal article" date="2010" name="Stand. Genomic Sci.">
        <title>Complete genome sequence of Haliangium ochraceum type strain (SMP-2).</title>
        <authorList>
            <consortium name="US DOE Joint Genome Institute (JGI-PGF)"/>
            <person name="Ivanova N."/>
            <person name="Daum C."/>
            <person name="Lang E."/>
            <person name="Abt B."/>
            <person name="Kopitz M."/>
            <person name="Saunders E."/>
            <person name="Lapidus A."/>
            <person name="Lucas S."/>
            <person name="Glavina Del Rio T."/>
            <person name="Nolan M."/>
            <person name="Tice H."/>
            <person name="Copeland A."/>
            <person name="Cheng J.F."/>
            <person name="Chen F."/>
            <person name="Bruce D."/>
            <person name="Goodwin L."/>
            <person name="Pitluck S."/>
            <person name="Mavromatis K."/>
            <person name="Pati A."/>
            <person name="Mikhailova N."/>
            <person name="Chen A."/>
            <person name="Palaniappan K."/>
            <person name="Land M."/>
            <person name="Hauser L."/>
            <person name="Chang Y.J."/>
            <person name="Jeffries C.D."/>
            <person name="Detter J.C."/>
            <person name="Brettin T."/>
            <person name="Rohde M."/>
            <person name="Goker M."/>
            <person name="Bristow J."/>
            <person name="Markowitz V."/>
            <person name="Eisen J.A."/>
            <person name="Hugenholtz P."/>
            <person name="Kyrpides N.C."/>
            <person name="Klenk H.P."/>
        </authorList>
    </citation>
    <scope>NUCLEOTIDE SEQUENCE [LARGE SCALE GENOMIC DNA]</scope>
    <source>
        <strain evidence="4">DSM 14365 / CIP 107738 / JCM 11303 / AJ 13395 / SMP-2</strain>
    </source>
</reference>
<dbReference type="Gene3D" id="3.40.30.10">
    <property type="entry name" value="Glutaredoxin"/>
    <property type="match status" value="1"/>
</dbReference>
<dbReference type="RefSeq" id="WP_012831917.1">
    <property type="nucleotide sequence ID" value="NC_013440.1"/>
</dbReference>
<dbReference type="Pfam" id="PF00578">
    <property type="entry name" value="AhpC-TSA"/>
    <property type="match status" value="1"/>
</dbReference>
<dbReference type="CDD" id="cd02966">
    <property type="entry name" value="TlpA_like_family"/>
    <property type="match status" value="1"/>
</dbReference>
<dbReference type="AlphaFoldDB" id="D0LUK2"/>
<dbReference type="PROSITE" id="PS51352">
    <property type="entry name" value="THIOREDOXIN_2"/>
    <property type="match status" value="1"/>
</dbReference>
<dbReference type="GO" id="GO:0016491">
    <property type="term" value="F:oxidoreductase activity"/>
    <property type="evidence" value="ECO:0007669"/>
    <property type="project" value="InterPro"/>
</dbReference>
<dbReference type="InterPro" id="IPR017937">
    <property type="entry name" value="Thioredoxin_CS"/>
</dbReference>
<dbReference type="InterPro" id="IPR013766">
    <property type="entry name" value="Thioredoxin_domain"/>
</dbReference>